<dbReference type="SUPFAM" id="SSF116734">
    <property type="entry name" value="DNA methylase specificity domain"/>
    <property type="match status" value="1"/>
</dbReference>
<evidence type="ECO:0000256" key="1">
    <source>
        <dbReference type="ARBA" id="ARBA00010923"/>
    </source>
</evidence>
<feature type="domain" description="Type I restriction modification DNA specificity" evidence="4">
    <location>
        <begin position="39"/>
        <end position="152"/>
    </location>
</feature>
<sequence>MAPKYINKLSDQIVINQKCIRNGKVYLSDAKYHTPGKKCKDSSVLLNGDILINSTGTGTLGRAGIWFAPYEKTYFVDTHVTRLFLKNGGDLSGFLVEYFNTEFFQKQLYSECVSGSTNQIELNKNQLSELKVPTLEGQQLKDVLELLSILDSTICAIDEKLLSIILLKKNIQQKYWG</sequence>
<dbReference type="GO" id="GO:0003677">
    <property type="term" value="F:DNA binding"/>
    <property type="evidence" value="ECO:0007669"/>
    <property type="project" value="UniProtKB-KW"/>
</dbReference>
<evidence type="ECO:0000256" key="2">
    <source>
        <dbReference type="ARBA" id="ARBA00022747"/>
    </source>
</evidence>
<reference evidence="5" key="1">
    <citation type="submission" date="2018-04" db="EMBL/GenBank/DDBJ databases">
        <authorList>
            <person name="Go L.Y."/>
            <person name="Mitchell J.A."/>
        </authorList>
    </citation>
    <scope>NUCLEOTIDE SEQUENCE</scope>
    <source>
        <strain evidence="5">ARTV</strain>
    </source>
</reference>
<evidence type="ECO:0000259" key="4">
    <source>
        <dbReference type="Pfam" id="PF01420"/>
    </source>
</evidence>
<name>A0A3B0MFS4_9GAMM</name>
<dbReference type="Gene3D" id="3.90.220.20">
    <property type="entry name" value="DNA methylase specificity domains"/>
    <property type="match status" value="1"/>
</dbReference>
<dbReference type="InterPro" id="IPR044946">
    <property type="entry name" value="Restrct_endonuc_typeI_TRD_sf"/>
</dbReference>
<dbReference type="PANTHER" id="PTHR30408:SF12">
    <property type="entry name" value="TYPE I RESTRICTION ENZYME MJAVIII SPECIFICITY SUBUNIT"/>
    <property type="match status" value="1"/>
</dbReference>
<dbReference type="GO" id="GO:0009307">
    <property type="term" value="P:DNA restriction-modification system"/>
    <property type="evidence" value="ECO:0007669"/>
    <property type="project" value="UniProtKB-KW"/>
</dbReference>
<accession>A0A3B0MFS4</accession>
<gene>
    <name evidence="5" type="ORF">ARTV_0624</name>
</gene>
<dbReference type="AlphaFoldDB" id="A0A3B0MFS4"/>
<dbReference type="Pfam" id="PF01420">
    <property type="entry name" value="Methylase_S"/>
    <property type="match status" value="1"/>
</dbReference>
<proteinExistence type="inferred from homology"/>
<dbReference type="InterPro" id="IPR000055">
    <property type="entry name" value="Restrct_endonuc_typeI_TRD"/>
</dbReference>
<organism evidence="5">
    <name type="scientific">Arsenophonus endosymbiont of Trialeurodes vaporariorum</name>
    <dbReference type="NCBI Taxonomy" id="235567"/>
    <lineage>
        <taxon>Bacteria</taxon>
        <taxon>Pseudomonadati</taxon>
        <taxon>Pseudomonadota</taxon>
        <taxon>Gammaproteobacteria</taxon>
        <taxon>Enterobacterales</taxon>
        <taxon>Morganellaceae</taxon>
        <taxon>Arsenophonus</taxon>
    </lineage>
</organism>
<keyword evidence="2" id="KW-0680">Restriction system</keyword>
<comment type="similarity">
    <text evidence="1">Belongs to the type-I restriction system S methylase family.</text>
</comment>
<dbReference type="EMBL" id="UFQR01000002">
    <property type="protein sequence ID" value="SSW94969.1"/>
    <property type="molecule type" value="Genomic_DNA"/>
</dbReference>
<protein>
    <recommendedName>
        <fullName evidence="4">Type I restriction modification DNA specificity domain-containing protein</fullName>
    </recommendedName>
</protein>
<dbReference type="InterPro" id="IPR052021">
    <property type="entry name" value="Type-I_RS_S_subunit"/>
</dbReference>
<evidence type="ECO:0000256" key="3">
    <source>
        <dbReference type="ARBA" id="ARBA00023125"/>
    </source>
</evidence>
<dbReference type="PANTHER" id="PTHR30408">
    <property type="entry name" value="TYPE-1 RESTRICTION ENZYME ECOKI SPECIFICITY PROTEIN"/>
    <property type="match status" value="1"/>
</dbReference>
<keyword evidence="3" id="KW-0238">DNA-binding</keyword>
<evidence type="ECO:0000313" key="5">
    <source>
        <dbReference type="EMBL" id="SSW94969.1"/>
    </source>
</evidence>